<accession>A0A0E3FCJ2</accession>
<dbReference type="EMBL" id="KJ019069">
    <property type="protein sequence ID" value="AIX23980.1"/>
    <property type="molecule type" value="Genomic_DNA"/>
</dbReference>
<dbReference type="OrthoDB" id="25834at10239"/>
<evidence type="ECO:0000313" key="2">
    <source>
        <dbReference type="Proteomes" id="UP000033008"/>
    </source>
</evidence>
<dbReference type="GeneID" id="24171263"/>
<proteinExistence type="predicted"/>
<protein>
    <submittedName>
        <fullName evidence="1">Uncharacterized protein</fullName>
    </submittedName>
</protein>
<dbReference type="RefSeq" id="YP_009134067.1">
    <property type="nucleotide sequence ID" value="NC_026926.1"/>
</dbReference>
<organism evidence="1 2">
    <name type="scientific">Synechococcus phage ACG-2014j</name>
    <dbReference type="NCBI Taxonomy" id="1493514"/>
    <lineage>
        <taxon>Viruses</taxon>
        <taxon>Duplodnaviria</taxon>
        <taxon>Heunggongvirae</taxon>
        <taxon>Uroviricota</taxon>
        <taxon>Caudoviricetes</taxon>
        <taxon>Pantevenvirales</taxon>
        <taxon>Kyanoviridae</taxon>
        <taxon>Potamoivirus</taxon>
        <taxon>Potamoivirus tusconj</taxon>
    </lineage>
</organism>
<reference evidence="1 2" key="1">
    <citation type="submission" date="2013-12" db="EMBL/GenBank/DDBJ databases">
        <title>Ecological redundancy of diverse viral populations within a natural community.</title>
        <authorList>
            <person name="Gregory A.C."/>
            <person name="LaButti K."/>
            <person name="Copeland A."/>
            <person name="Woyke T."/>
            <person name="Sullivan M.B."/>
        </authorList>
    </citation>
    <scope>NUCLEOTIDE SEQUENCE [LARGE SCALE GENOMIC DNA]</scope>
    <source>
        <strain evidence="1">Syn7803US103</strain>
    </source>
</reference>
<dbReference type="KEGG" id="vg:24171263"/>
<dbReference type="Proteomes" id="UP000033008">
    <property type="component" value="Segment"/>
</dbReference>
<evidence type="ECO:0000313" key="1">
    <source>
        <dbReference type="EMBL" id="AIX23980.1"/>
    </source>
</evidence>
<gene>
    <name evidence="1" type="ORF">Syn7803US103_85</name>
</gene>
<name>A0A0E3FCJ2_9CAUD</name>
<sequence length="68" mass="7556">MSYIKVEGHDGLVRDETTGAIISLDDSAIESRRKSKHLGSALDDINMLKDEISEIKSLLRELVRNASN</sequence>